<dbReference type="PANTHER" id="PTHR42973:SF39">
    <property type="entry name" value="FAD-BINDING PCMH-TYPE DOMAIN-CONTAINING PROTEIN"/>
    <property type="match status" value="1"/>
</dbReference>
<evidence type="ECO:0000256" key="6">
    <source>
        <dbReference type="SAM" id="SignalP"/>
    </source>
</evidence>
<dbReference type="InterPro" id="IPR016166">
    <property type="entry name" value="FAD-bd_PCMH"/>
</dbReference>
<protein>
    <recommendedName>
        <fullName evidence="7">FAD-binding PCMH-type domain-containing protein</fullName>
    </recommendedName>
</protein>
<evidence type="ECO:0000313" key="9">
    <source>
        <dbReference type="Proteomes" id="UP000594262"/>
    </source>
</evidence>
<keyword evidence="9" id="KW-1185">Reference proteome</keyword>
<evidence type="ECO:0000256" key="1">
    <source>
        <dbReference type="ARBA" id="ARBA00001974"/>
    </source>
</evidence>
<name>A0A7M5V692_9CNID</name>
<evidence type="ECO:0000256" key="2">
    <source>
        <dbReference type="ARBA" id="ARBA00005466"/>
    </source>
</evidence>
<dbReference type="Gene3D" id="3.30.465.10">
    <property type="match status" value="1"/>
</dbReference>
<dbReference type="InterPro" id="IPR036318">
    <property type="entry name" value="FAD-bd_PCMH-like_sf"/>
</dbReference>
<dbReference type="InterPro" id="IPR012951">
    <property type="entry name" value="BBE"/>
</dbReference>
<reference evidence="8" key="1">
    <citation type="submission" date="2021-01" db="UniProtKB">
        <authorList>
            <consortium name="EnsemblMetazoa"/>
        </authorList>
    </citation>
    <scope>IDENTIFICATION</scope>
</reference>
<keyword evidence="6" id="KW-0732">Signal</keyword>
<dbReference type="OrthoDB" id="5954934at2759"/>
<sequence>MCIKFLKVQYILLICLSAIEPLNADEKKQIKGCWCGPTEPCWPSKQEWTKLNTTVNGRLRLPVSPFAACLDKKNLKDNPESCQAAVNNFKQDPFWLQTFSGATQSTGQAGAWTASQSEYVVEALNEDDISAAVKFAAHHKLRLVVKGTGHDYYGRSNAPNSLLIWTYNMKQLEFHDTFKPEGCSDTESYGAVTTGAGLTWMDVYAEATPRNLYVQGGGCTSVGVVGFTIGGGYGSFSKMYGMAASNLLQATVITADGKKVIASKCQNSDLFYALRGGGFGFGVVSSLTFRTFPLPKSFISTGESYVLIKESRYLPDFFYLFFTFYDLDFSGSKWGDQLRILPTPSALYPDAWTVQFRMMATNLTLNEAEASWDRIKINLEGWKRRAYPEWNIKLEEIPAKDYWTLNNPATVQSPYNSKEPNRTFYWDGDHREVSEYWLFALNSRYLRFDQISTRDDARRLANFLVELPKLPSSIPVAIPLNKGQYKASQHALDQLKDMPFASNVKESIGLILVSFGVRYYNPNIPNKFQYNTSDLNLVKSLCGTEDLQNCSSMERFKEAMNNLRKATPGAGSYFNQADYFEPDFQTNFWGKEEYTKLLKIKEKWDPNGLYYCHHCVGSEPWNGTCYKKPKKNVESGSVPNSFASVTKLIILMHLVLVYFFM</sequence>
<keyword evidence="4" id="KW-0274">FAD</keyword>
<dbReference type="GeneID" id="136810220"/>
<evidence type="ECO:0000256" key="3">
    <source>
        <dbReference type="ARBA" id="ARBA00022630"/>
    </source>
</evidence>
<accession>A0A7M5V692</accession>
<keyword evidence="3" id="KW-0285">Flavoprotein</keyword>
<dbReference type="PANTHER" id="PTHR42973">
    <property type="entry name" value="BINDING OXIDOREDUCTASE, PUTATIVE (AFU_ORTHOLOGUE AFUA_1G17690)-RELATED"/>
    <property type="match status" value="1"/>
</dbReference>
<dbReference type="GO" id="GO:0071949">
    <property type="term" value="F:FAD binding"/>
    <property type="evidence" value="ECO:0007669"/>
    <property type="project" value="InterPro"/>
</dbReference>
<feature type="chain" id="PRO_5029802031" description="FAD-binding PCMH-type domain-containing protein" evidence="6">
    <location>
        <begin position="25"/>
        <end position="661"/>
    </location>
</feature>
<dbReference type="GO" id="GO:0016491">
    <property type="term" value="F:oxidoreductase activity"/>
    <property type="evidence" value="ECO:0007669"/>
    <property type="project" value="UniProtKB-KW"/>
</dbReference>
<feature type="domain" description="FAD-binding PCMH-type" evidence="7">
    <location>
        <begin position="112"/>
        <end position="294"/>
    </location>
</feature>
<comment type="cofactor">
    <cofactor evidence="1">
        <name>FAD</name>
        <dbReference type="ChEBI" id="CHEBI:57692"/>
    </cofactor>
</comment>
<keyword evidence="5" id="KW-0560">Oxidoreductase</keyword>
<evidence type="ECO:0000259" key="7">
    <source>
        <dbReference type="PROSITE" id="PS51387"/>
    </source>
</evidence>
<dbReference type="Pfam" id="PF08031">
    <property type="entry name" value="BBE"/>
    <property type="match status" value="1"/>
</dbReference>
<dbReference type="AlphaFoldDB" id="A0A7M5V692"/>
<dbReference type="RefSeq" id="XP_066922892.1">
    <property type="nucleotide sequence ID" value="XM_067066791.1"/>
</dbReference>
<organism evidence="8 9">
    <name type="scientific">Clytia hemisphaerica</name>
    <dbReference type="NCBI Taxonomy" id="252671"/>
    <lineage>
        <taxon>Eukaryota</taxon>
        <taxon>Metazoa</taxon>
        <taxon>Cnidaria</taxon>
        <taxon>Hydrozoa</taxon>
        <taxon>Hydroidolina</taxon>
        <taxon>Leptothecata</taxon>
        <taxon>Obeliida</taxon>
        <taxon>Clytiidae</taxon>
        <taxon>Clytia</taxon>
    </lineage>
</organism>
<dbReference type="Pfam" id="PF01565">
    <property type="entry name" value="FAD_binding_4"/>
    <property type="match status" value="1"/>
</dbReference>
<dbReference type="InterPro" id="IPR016169">
    <property type="entry name" value="FAD-bd_PCMH_sub2"/>
</dbReference>
<feature type="signal peptide" evidence="6">
    <location>
        <begin position="1"/>
        <end position="24"/>
    </location>
</feature>
<evidence type="ECO:0000313" key="8">
    <source>
        <dbReference type="EnsemblMetazoa" id="CLYHEMP004326.1"/>
    </source>
</evidence>
<dbReference type="EnsemblMetazoa" id="CLYHEMT004326.1">
    <property type="protein sequence ID" value="CLYHEMP004326.1"/>
    <property type="gene ID" value="CLYHEMG004326"/>
</dbReference>
<evidence type="ECO:0000256" key="5">
    <source>
        <dbReference type="ARBA" id="ARBA00023002"/>
    </source>
</evidence>
<comment type="similarity">
    <text evidence="2">Belongs to the oxygen-dependent FAD-linked oxidoreductase family.</text>
</comment>
<proteinExistence type="inferred from homology"/>
<evidence type="ECO:0000256" key="4">
    <source>
        <dbReference type="ARBA" id="ARBA00022827"/>
    </source>
</evidence>
<dbReference type="SUPFAM" id="SSF56176">
    <property type="entry name" value="FAD-binding/transporter-associated domain-like"/>
    <property type="match status" value="1"/>
</dbReference>
<dbReference type="InterPro" id="IPR006094">
    <property type="entry name" value="Oxid_FAD_bind_N"/>
</dbReference>
<dbReference type="Proteomes" id="UP000594262">
    <property type="component" value="Unplaced"/>
</dbReference>
<dbReference type="PROSITE" id="PS51387">
    <property type="entry name" value="FAD_PCMH"/>
    <property type="match status" value="1"/>
</dbReference>
<dbReference type="InterPro" id="IPR050416">
    <property type="entry name" value="FAD-linked_Oxidoreductase"/>
</dbReference>